<feature type="compositionally biased region" description="Basic and acidic residues" evidence="7">
    <location>
        <begin position="608"/>
        <end position="629"/>
    </location>
</feature>
<feature type="coiled-coil region" evidence="6">
    <location>
        <begin position="425"/>
        <end position="476"/>
    </location>
</feature>
<feature type="domain" description="Tesmin/TSO1-like CXC" evidence="8">
    <location>
        <begin position="525"/>
        <end position="567"/>
    </location>
</feature>
<evidence type="ECO:0000313" key="10">
    <source>
        <dbReference type="Proteomes" id="UP000290572"/>
    </source>
</evidence>
<reference evidence="9 10" key="1">
    <citation type="submission" date="2018-03" db="EMBL/GenBank/DDBJ databases">
        <title>Draft genome sequence of Rohu Carp (Labeo rohita).</title>
        <authorList>
            <person name="Das P."/>
            <person name="Kushwaha B."/>
            <person name="Joshi C.G."/>
            <person name="Kumar D."/>
            <person name="Nagpure N.S."/>
            <person name="Sahoo L."/>
            <person name="Das S.P."/>
            <person name="Bit A."/>
            <person name="Patnaik S."/>
            <person name="Meher P.K."/>
            <person name="Jayasankar P."/>
            <person name="Koringa P.G."/>
            <person name="Patel N.V."/>
            <person name="Hinsu A.T."/>
            <person name="Kumar R."/>
            <person name="Pandey M."/>
            <person name="Agarwal S."/>
            <person name="Srivastava S."/>
            <person name="Singh M."/>
            <person name="Iquebal M.A."/>
            <person name="Jaiswal S."/>
            <person name="Angadi U.B."/>
            <person name="Kumar N."/>
            <person name="Raza M."/>
            <person name="Shah T.M."/>
            <person name="Rai A."/>
            <person name="Jena J.K."/>
        </authorList>
    </citation>
    <scope>NUCLEOTIDE SEQUENCE [LARGE SCALE GENOMIC DNA]</scope>
    <source>
        <strain evidence="9">DASCIFA01</strain>
        <tissue evidence="9">Testis</tissue>
    </source>
</reference>
<proteinExistence type="predicted"/>
<dbReference type="GO" id="GO:0007052">
    <property type="term" value="P:mitotic spindle organization"/>
    <property type="evidence" value="ECO:0007669"/>
    <property type="project" value="TreeGrafter"/>
</dbReference>
<protein>
    <submittedName>
        <fullName evidence="9">Chromosome-associated kinesin KIF4A</fullName>
    </submittedName>
</protein>
<keyword evidence="5 6" id="KW-0175">Coiled coil</keyword>
<feature type="coiled-coil region" evidence="6">
    <location>
        <begin position="33"/>
        <end position="139"/>
    </location>
</feature>
<evidence type="ECO:0000256" key="2">
    <source>
        <dbReference type="ARBA" id="ARBA00022490"/>
    </source>
</evidence>
<dbReference type="InterPro" id="IPR027640">
    <property type="entry name" value="Kinesin-like_fam"/>
</dbReference>
<keyword evidence="3" id="KW-0547">Nucleotide-binding</keyword>
<dbReference type="GO" id="GO:0005875">
    <property type="term" value="C:microtubule associated complex"/>
    <property type="evidence" value="ECO:0007669"/>
    <property type="project" value="TreeGrafter"/>
</dbReference>
<evidence type="ECO:0000259" key="8">
    <source>
        <dbReference type="SMART" id="SM01114"/>
    </source>
</evidence>
<dbReference type="InterPro" id="IPR033467">
    <property type="entry name" value="Tesmin/TSO1-like_CXC"/>
</dbReference>
<gene>
    <name evidence="9" type="ORF">ROHU_008740</name>
</gene>
<dbReference type="EMBL" id="QBIY01012846">
    <property type="protein sequence ID" value="RXN15514.1"/>
    <property type="molecule type" value="Genomic_DNA"/>
</dbReference>
<dbReference type="GO" id="GO:0051231">
    <property type="term" value="P:spindle elongation"/>
    <property type="evidence" value="ECO:0007669"/>
    <property type="project" value="TreeGrafter"/>
</dbReference>
<dbReference type="GO" id="GO:0005524">
    <property type="term" value="F:ATP binding"/>
    <property type="evidence" value="ECO:0007669"/>
    <property type="project" value="UniProtKB-KW"/>
</dbReference>
<feature type="coiled-coil region" evidence="6">
    <location>
        <begin position="181"/>
        <end position="265"/>
    </location>
</feature>
<dbReference type="GO" id="GO:0007018">
    <property type="term" value="P:microtubule-based movement"/>
    <property type="evidence" value="ECO:0007669"/>
    <property type="project" value="InterPro"/>
</dbReference>
<dbReference type="Pfam" id="PF25764">
    <property type="entry name" value="KIF21A_4th"/>
    <property type="match status" value="1"/>
</dbReference>
<dbReference type="STRING" id="84645.A0A498M8H4"/>
<comment type="caution">
    <text evidence="9">The sequence shown here is derived from an EMBL/GenBank/DDBJ whole genome shotgun (WGS) entry which is preliminary data.</text>
</comment>
<dbReference type="SMART" id="SM01114">
    <property type="entry name" value="CXC"/>
    <property type="match status" value="1"/>
</dbReference>
<name>A0A498M8H4_LABRO</name>
<keyword evidence="10" id="KW-1185">Reference proteome</keyword>
<dbReference type="GO" id="GO:0003777">
    <property type="term" value="F:microtubule motor activity"/>
    <property type="evidence" value="ECO:0007669"/>
    <property type="project" value="InterPro"/>
</dbReference>
<evidence type="ECO:0000256" key="3">
    <source>
        <dbReference type="ARBA" id="ARBA00022741"/>
    </source>
</evidence>
<evidence type="ECO:0000313" key="9">
    <source>
        <dbReference type="EMBL" id="RXN15514.1"/>
    </source>
</evidence>
<keyword evidence="2" id="KW-0963">Cytoplasm</keyword>
<sequence length="675" mass="78096">MSKELIELNKVLALKEAFVKKMCQNDSHLEPMQTEYQENIQSLQASVGSLQKEKEDLIQALQSTKKDTNQAKLSEQRRKRLQELEGQITELKKKLQDQAKLLKLKESSVRNVTKLNQEIQAMKSQRVQLMRQMKEDSEKFRLWKQKKDKEVLQLKEKASDRKRQYEMLKLERDFQKQASVLRRKTEEAAAANKRLKDALQKRSEVAEKRKEVQNRGTEGVSSRIKNWLLNEVEVLVSTEEARRHLQDLLEDRKMLAEEIAQLHQQMEAGERPVAKVRRRTLTISELEGQGELEASISKQVESLETEMGLRSAQIADLQQKVLDADNEGRIKQRWDSVTTIIEAKSALKILMSEVVASKVANAKLESELKQEKANLLDMQKILCDERKLMSAMDMEHQSQMVEMEQRHQEKVLYLLGQLQSKPVAQEKLKEQQEEVSKREHELMQRLKFQEEEIEKLRELSDQNQKLKNENEQYKQPKTKIYSTARARLQEPIDLDELISPSESEKEEDEWRPEKNDRARRGSKKSKMNGCACRGRCVNKLCRCRKGKITCGENCLCDHEKCRNMENRSNVDQTEISDVSKDSAAIPEDPTAVSPRDATFFRPPSVPPTKKEIGDMGHLPADLKLEKKPVPADNESDSDDSEVMNSTSSFLRGKKRGLNNFKNSFFSGCTPIREEH</sequence>
<dbReference type="AlphaFoldDB" id="A0A498M8H4"/>
<feature type="region of interest" description="Disordered" evidence="7">
    <location>
        <begin position="491"/>
        <end position="526"/>
    </location>
</feature>
<comment type="subcellular location">
    <subcellularLocation>
        <location evidence="1">Cytoplasm</location>
    </subcellularLocation>
</comment>
<evidence type="ECO:0000256" key="5">
    <source>
        <dbReference type="ARBA" id="ARBA00023054"/>
    </source>
</evidence>
<dbReference type="PANTHER" id="PTHR47969">
    <property type="entry name" value="CHROMOSOME-ASSOCIATED KINESIN KIF4A-RELATED"/>
    <property type="match status" value="1"/>
</dbReference>
<accession>A0A498M8H4</accession>
<organism evidence="9 10">
    <name type="scientific">Labeo rohita</name>
    <name type="common">Indian major carp</name>
    <name type="synonym">Cyprinus rohita</name>
    <dbReference type="NCBI Taxonomy" id="84645"/>
    <lineage>
        <taxon>Eukaryota</taxon>
        <taxon>Metazoa</taxon>
        <taxon>Chordata</taxon>
        <taxon>Craniata</taxon>
        <taxon>Vertebrata</taxon>
        <taxon>Euteleostomi</taxon>
        <taxon>Actinopterygii</taxon>
        <taxon>Neopterygii</taxon>
        <taxon>Teleostei</taxon>
        <taxon>Ostariophysi</taxon>
        <taxon>Cypriniformes</taxon>
        <taxon>Cyprinidae</taxon>
        <taxon>Labeoninae</taxon>
        <taxon>Labeonini</taxon>
        <taxon>Labeo</taxon>
    </lineage>
</organism>
<dbReference type="GO" id="GO:0005737">
    <property type="term" value="C:cytoplasm"/>
    <property type="evidence" value="ECO:0007669"/>
    <property type="project" value="UniProtKB-SubCell"/>
</dbReference>
<dbReference type="Proteomes" id="UP000290572">
    <property type="component" value="Unassembled WGS sequence"/>
</dbReference>
<evidence type="ECO:0000256" key="7">
    <source>
        <dbReference type="SAM" id="MobiDB-lite"/>
    </source>
</evidence>
<evidence type="ECO:0000256" key="1">
    <source>
        <dbReference type="ARBA" id="ARBA00004496"/>
    </source>
</evidence>
<dbReference type="PANTHER" id="PTHR47969:SF15">
    <property type="entry name" value="CHROMOSOME-ASSOCIATED KINESIN KIF4A-RELATED"/>
    <property type="match status" value="1"/>
</dbReference>
<keyword evidence="4" id="KW-0067">ATP-binding</keyword>
<evidence type="ECO:0000256" key="4">
    <source>
        <dbReference type="ARBA" id="ARBA00022840"/>
    </source>
</evidence>
<evidence type="ECO:0000256" key="6">
    <source>
        <dbReference type="SAM" id="Coils"/>
    </source>
</evidence>
<feature type="region of interest" description="Disordered" evidence="7">
    <location>
        <begin position="571"/>
        <end position="654"/>
    </location>
</feature>